<gene>
    <name evidence="1" type="ORF">SAMN05216352_13314</name>
</gene>
<evidence type="ECO:0008006" key="3">
    <source>
        <dbReference type="Google" id="ProtNLM"/>
    </source>
</evidence>
<keyword evidence="2" id="KW-1185">Reference proteome</keyword>
<dbReference type="PROSITE" id="PS51257">
    <property type="entry name" value="PROKAR_LIPOPROTEIN"/>
    <property type="match status" value="1"/>
</dbReference>
<dbReference type="InterPro" id="IPR054817">
    <property type="entry name" value="Glycosyl_F510_1955-like"/>
</dbReference>
<feature type="non-terminal residue" evidence="1">
    <location>
        <position position="306"/>
    </location>
</feature>
<dbReference type="Gene3D" id="2.130.10.10">
    <property type="entry name" value="YVTN repeat-like/Quinoprotein amine dehydrogenase"/>
    <property type="match status" value="1"/>
</dbReference>
<evidence type="ECO:0000313" key="2">
    <source>
        <dbReference type="Proteomes" id="UP000199017"/>
    </source>
</evidence>
<proteinExistence type="predicted"/>
<dbReference type="NCBIfam" id="NF045728">
    <property type="entry name" value="glycosyl_F510_1955"/>
    <property type="match status" value="1"/>
</dbReference>
<dbReference type="RefSeq" id="WP_091588406.1">
    <property type="nucleotide sequence ID" value="NZ_FNDU01000033.1"/>
</dbReference>
<dbReference type="SUPFAM" id="SSF110296">
    <property type="entry name" value="Oligoxyloglucan reducing end-specific cellobiohydrolase"/>
    <property type="match status" value="1"/>
</dbReference>
<reference evidence="1 2" key="1">
    <citation type="submission" date="2016-10" db="EMBL/GenBank/DDBJ databases">
        <authorList>
            <person name="de Groot N.N."/>
        </authorList>
    </citation>
    <scope>NUCLEOTIDE SEQUENCE [LARGE SCALE GENOMIC DNA]</scope>
    <source>
        <strain evidence="2">P4B,CCM 7963,CECT 7998,DSM 25260,IBRC-M 10614,KCTC 13821</strain>
    </source>
</reference>
<organism evidence="1 2">
    <name type="scientific">Alteribacillus bidgolensis</name>
    <dbReference type="NCBI Taxonomy" id="930129"/>
    <lineage>
        <taxon>Bacteria</taxon>
        <taxon>Bacillati</taxon>
        <taxon>Bacillota</taxon>
        <taxon>Bacilli</taxon>
        <taxon>Bacillales</taxon>
        <taxon>Bacillaceae</taxon>
        <taxon>Alteribacillus</taxon>
    </lineage>
</organism>
<dbReference type="STRING" id="930129.SAMN05216352_13314"/>
<dbReference type="Proteomes" id="UP000199017">
    <property type="component" value="Unassembled WGS sequence"/>
</dbReference>
<name>A0A1G8RUC5_9BACI</name>
<dbReference type="EMBL" id="FNDU01000033">
    <property type="protein sequence ID" value="SDJ20674.1"/>
    <property type="molecule type" value="Genomic_DNA"/>
</dbReference>
<sequence length="306" mass="34419">MKKFNSPKKNTLKHYKWPLFIFTASIFLLSGCNGNADSIDSEDIEFPHMHGIGFTEDGKQAYVPAHDGLRVLEDGEWRMAEGERHDYMGFSMVDDGFYSSGHPSVSSDLSNPFGIIKSTDNGKSLEILDLYEEIDFHHMDVGYNTHAIYVFNPESNSRMEAPGLYYSTDETETWERSALQGIQEEMTSLAAHPTKEEVLAIGTKSDVYLSEDFGDMFEPLGVDTRITAVSFGHDGSLFAAGTGESVQLLQIDPETRNIDEWQLPELETDNSILYIAQNPAEENTVVIVTEQKDIYYTEDSGETWDM</sequence>
<evidence type="ECO:0000313" key="1">
    <source>
        <dbReference type="EMBL" id="SDJ20674.1"/>
    </source>
</evidence>
<accession>A0A1G8RUC5</accession>
<dbReference type="InterPro" id="IPR015943">
    <property type="entry name" value="WD40/YVTN_repeat-like_dom_sf"/>
</dbReference>
<dbReference type="AlphaFoldDB" id="A0A1G8RUC5"/>
<protein>
    <recommendedName>
        <fullName evidence="3">Beta-barrel assembly machine subunit BamC</fullName>
    </recommendedName>
</protein>